<comment type="cofactor">
    <cofactor evidence="2">
        <name>a divalent metal cation</name>
        <dbReference type="ChEBI" id="CHEBI:60240"/>
    </cofactor>
</comment>
<dbReference type="InterPro" id="IPR000979">
    <property type="entry name" value="Phosphodiesterase_MJ0936/Vps29"/>
</dbReference>
<dbReference type="GO" id="GO:0016787">
    <property type="term" value="F:hydrolase activity"/>
    <property type="evidence" value="ECO:0007669"/>
    <property type="project" value="UniProtKB-UniRule"/>
</dbReference>
<dbReference type="CDD" id="cd00841">
    <property type="entry name" value="MPP_YfcE"/>
    <property type="match status" value="1"/>
</dbReference>
<dbReference type="EMBL" id="LN555523">
    <property type="protein sequence ID" value="CED92881.1"/>
    <property type="molecule type" value="Genomic_DNA"/>
</dbReference>
<feature type="domain" description="Calcineurin-like phosphoesterase" evidence="3">
    <location>
        <begin position="1"/>
        <end position="146"/>
    </location>
</feature>
<dbReference type="Proteomes" id="UP000245622">
    <property type="component" value="Chromosome 1"/>
</dbReference>
<dbReference type="InterPro" id="IPR041802">
    <property type="entry name" value="MPP_YfcE"/>
</dbReference>
<keyword evidence="5" id="KW-1185">Reference proteome</keyword>
<dbReference type="InterPro" id="IPR029052">
    <property type="entry name" value="Metallo-depent_PP-like"/>
</dbReference>
<evidence type="ECO:0000256" key="2">
    <source>
        <dbReference type="RuleBase" id="RU362039"/>
    </source>
</evidence>
<proteinExistence type="inferred from homology"/>
<evidence type="ECO:0000313" key="5">
    <source>
        <dbReference type="Proteomes" id="UP000245622"/>
    </source>
</evidence>
<evidence type="ECO:0000313" key="4">
    <source>
        <dbReference type="EMBL" id="CED92881.1"/>
    </source>
</evidence>
<evidence type="ECO:0000259" key="3">
    <source>
        <dbReference type="Pfam" id="PF12850"/>
    </source>
</evidence>
<evidence type="ECO:0000256" key="1">
    <source>
        <dbReference type="ARBA" id="ARBA00008950"/>
    </source>
</evidence>
<dbReference type="NCBIfam" id="TIGR00040">
    <property type="entry name" value="yfcE"/>
    <property type="match status" value="1"/>
</dbReference>
<protein>
    <recommendedName>
        <fullName evidence="2">Phosphoesterase</fullName>
        <ecNumber evidence="2">3.1.4.-</ecNumber>
    </recommendedName>
</protein>
<dbReference type="AlphaFoldDB" id="A0A1V1HY40"/>
<dbReference type="PANTHER" id="PTHR11124">
    <property type="entry name" value="VACUOLAR SORTING PROTEIN VPS29"/>
    <property type="match status" value="1"/>
</dbReference>
<dbReference type="InterPro" id="IPR024654">
    <property type="entry name" value="Calcineurin-like_PHP_lpxH"/>
</dbReference>
<dbReference type="RefSeq" id="WP_180702663.1">
    <property type="nucleotide sequence ID" value="NZ_CAJUCR010000006.1"/>
</dbReference>
<keyword evidence="2" id="KW-0479">Metal-binding</keyword>
<dbReference type="SUPFAM" id="SSF56300">
    <property type="entry name" value="Metallo-dependent phosphatases"/>
    <property type="match status" value="1"/>
</dbReference>
<dbReference type="EC" id="3.1.4.-" evidence="2"/>
<organism evidence="4 5">
    <name type="scientific">Romboutsia ilealis</name>
    <dbReference type="NCBI Taxonomy" id="1115758"/>
    <lineage>
        <taxon>Bacteria</taxon>
        <taxon>Bacillati</taxon>
        <taxon>Bacillota</taxon>
        <taxon>Clostridia</taxon>
        <taxon>Peptostreptococcales</taxon>
        <taxon>Peptostreptococcaceae</taxon>
        <taxon>Romboutsia</taxon>
    </lineage>
</organism>
<dbReference type="GO" id="GO:0046872">
    <property type="term" value="F:metal ion binding"/>
    <property type="evidence" value="ECO:0007669"/>
    <property type="project" value="UniProtKB-KW"/>
</dbReference>
<dbReference type="KEGG" id="ril:CRIB_122"/>
<gene>
    <name evidence="4" type="ORF">CRIB_122</name>
</gene>
<accession>A0A1V1HY40</accession>
<dbReference type="Pfam" id="PF12850">
    <property type="entry name" value="Metallophos_2"/>
    <property type="match status" value="1"/>
</dbReference>
<dbReference type="GeneID" id="82204307"/>
<name>A0A1V1HY40_9FIRM</name>
<comment type="similarity">
    <text evidence="1 2">Belongs to the metallophosphoesterase superfamily. YfcE family.</text>
</comment>
<dbReference type="Gene3D" id="3.60.21.10">
    <property type="match status" value="1"/>
</dbReference>
<sequence length="156" mass="17717">MKIGILSDTHMIKDCIDKTIPYLKECDLIIHAGDNFSDSKYIHNMTKVGIMAVKGNCDFDNVEDELIFDVEDKVIFLCHGDKYNVKYGLDEIEAKAKSIDADIVIFGHTHTPLNLKKDNIIYINPGSVSLPRGVDYKSFSIINLENNNIRIEQIRL</sequence>
<reference evidence="4 5" key="1">
    <citation type="submission" date="2014-04" db="EMBL/GenBank/DDBJ databases">
        <authorList>
            <person name="Hornung B.V."/>
        </authorList>
    </citation>
    <scope>NUCLEOTIDE SEQUENCE [LARGE SCALE GENOMIC DNA]</scope>
    <source>
        <strain evidence="4 5">CRIB</strain>
    </source>
</reference>